<evidence type="ECO:0000313" key="1">
    <source>
        <dbReference type="EMBL" id="KAB2582794.1"/>
    </source>
</evidence>
<sequence length="83" mass="9669">MTGDEELLHVERVITRLISRYPNVPPPEIENRVRTIHQRFAGCRIRDFVPLLVEKAARHEISNRMIVIPTMDERSAVLNPLEL</sequence>
<dbReference type="AlphaFoldDB" id="A0A0C2VPG4"/>
<accession>A0A0C2VPG4</accession>
<protein>
    <submittedName>
        <fullName evidence="1">Uncharacterized protein</fullName>
    </submittedName>
</protein>
<organism evidence="1 2">
    <name type="scientific">Rhodococcus erythropolis</name>
    <name type="common">Arthrobacter picolinophilus</name>
    <dbReference type="NCBI Taxonomy" id="1833"/>
    <lineage>
        <taxon>Bacteria</taxon>
        <taxon>Bacillati</taxon>
        <taxon>Actinomycetota</taxon>
        <taxon>Actinomycetes</taxon>
        <taxon>Mycobacteriales</taxon>
        <taxon>Nocardiaceae</taxon>
        <taxon>Rhodococcus</taxon>
        <taxon>Rhodococcus erythropolis group</taxon>
    </lineage>
</organism>
<gene>
    <name evidence="1" type="ORF">BS297_23865</name>
</gene>
<proteinExistence type="predicted"/>
<reference evidence="1 2" key="1">
    <citation type="journal article" date="2017" name="Poromechanics V (2013)">
        <title>Genomic Characterization of the Arsenic-Tolerant Actinobacterium, &lt;i&gt;Rhodococcus erythropolis&lt;/i&gt; S43.</title>
        <authorList>
            <person name="Retamal-Morales G."/>
            <person name="Mehnert M."/>
            <person name="Schwabe R."/>
            <person name="Tischler D."/>
            <person name="Schloemann M."/>
            <person name="Levican G.J."/>
        </authorList>
    </citation>
    <scope>NUCLEOTIDE SEQUENCE [LARGE SCALE GENOMIC DNA]</scope>
    <source>
        <strain evidence="1 2">S43</strain>
    </source>
</reference>
<dbReference type="NCBIfam" id="NF046112">
    <property type="entry name" value="MSMEG_6209_Nter"/>
    <property type="match status" value="1"/>
</dbReference>
<dbReference type="Proteomes" id="UP000325576">
    <property type="component" value="Unassembled WGS sequence"/>
</dbReference>
<comment type="caution">
    <text evidence="1">The sequence shown here is derived from an EMBL/GenBank/DDBJ whole genome shotgun (WGS) entry which is preliminary data.</text>
</comment>
<dbReference type="EMBL" id="MRBO01000638">
    <property type="protein sequence ID" value="KAB2582794.1"/>
    <property type="molecule type" value="Genomic_DNA"/>
</dbReference>
<dbReference type="Gene3D" id="1.10.8.1060">
    <property type="entry name" value="Corynebacterium glutamicum thioredoxin-dependent arsenate reductase, N-terminal domain"/>
    <property type="match status" value="1"/>
</dbReference>
<name>A0A0C2VPG4_RHOER</name>
<evidence type="ECO:0000313" key="2">
    <source>
        <dbReference type="Proteomes" id="UP000325576"/>
    </source>
</evidence>